<dbReference type="InterPro" id="IPR011764">
    <property type="entry name" value="Biotin_carboxylation_dom"/>
</dbReference>
<dbReference type="GO" id="GO:0005524">
    <property type="term" value="F:ATP binding"/>
    <property type="evidence" value="ECO:0007669"/>
    <property type="project" value="UniProtKB-UniRule"/>
</dbReference>
<sequence length="608" mass="63317">MGQVPRQQAERGPGVSGGSAGRLSKVLVANRGEIAVRIIRALAEHGIASVAVHSDADEKALHVRLADEAIALGGTASNENYLDIEKIVRAAKETGADAVHPGYGFLAENAAFARAVTDAGLVFIGPSGDAIEVMGEKVAARRVAAQADVPQVPGTTEPVTSADEIRAFGAEHGYPVAVKASFGGGGRGMRTVAGPHEADDALEAAQREAGAAFGNSEVYLERYLSAARHVEVQIFADTHGNVVWLGDRDCSVQRRHQKLVEESPAPGLPDDLRESMGEAAVRLATAVGYVGAGTVEYLVEDGRFYFLEMNTRIQVEHPVTEAVLGMDLIAEQLRVAAGEPLSVLTSGPAPRGHAIECRINAEDTAGGQFVPSPGPIHALQVPTRAGVRFDSGYSSGDEVAPYYDSMIGKLVVWGPDRDTAIRRTLAALDELVVDGVPTTIPAAKAVLAHPDFAGVAFTTRWLESAVEFRAAAEAPPDAVEEDSDQSSRDEVWVGGRRYVIPFFSPTAAVAAAEPPARRSRGSGTRRKAAGRPGAGGSGAVSSPMQGTVIAVNVVDGDTVSAGQVLFVVEAMKMENPVRSTVDGTVGEIGVAVGDVVTAGSRLAVVVPA</sequence>
<dbReference type="InterPro" id="IPR001882">
    <property type="entry name" value="Biotin_BS"/>
</dbReference>
<dbReference type="RefSeq" id="WP_285488744.1">
    <property type="nucleotide sequence ID" value="NZ_BSTI01000014.1"/>
</dbReference>
<evidence type="ECO:0000256" key="4">
    <source>
        <dbReference type="ARBA" id="ARBA00022840"/>
    </source>
</evidence>
<evidence type="ECO:0000313" key="12">
    <source>
        <dbReference type="Proteomes" id="UP001165136"/>
    </source>
</evidence>
<evidence type="ECO:0000259" key="8">
    <source>
        <dbReference type="PROSITE" id="PS50968"/>
    </source>
</evidence>
<keyword evidence="5" id="KW-0092">Biotin</keyword>
<dbReference type="InterPro" id="IPR011053">
    <property type="entry name" value="Single_hybrid_motif"/>
</dbReference>
<protein>
    <submittedName>
        <fullName evidence="11">Acetyl-CoA carboxylase biotin carboxylase subunit</fullName>
    </submittedName>
</protein>
<dbReference type="GO" id="GO:0046872">
    <property type="term" value="F:metal ion binding"/>
    <property type="evidence" value="ECO:0007669"/>
    <property type="project" value="InterPro"/>
</dbReference>
<dbReference type="PROSITE" id="PS50975">
    <property type="entry name" value="ATP_GRASP"/>
    <property type="match status" value="1"/>
</dbReference>
<dbReference type="InterPro" id="IPR005479">
    <property type="entry name" value="CPAse_ATP-bd"/>
</dbReference>
<dbReference type="Pfam" id="PF00289">
    <property type="entry name" value="Biotin_carb_N"/>
    <property type="match status" value="1"/>
</dbReference>
<dbReference type="SUPFAM" id="SSF52440">
    <property type="entry name" value="PreATP-grasp domain"/>
    <property type="match status" value="1"/>
</dbReference>
<dbReference type="SUPFAM" id="SSF56059">
    <property type="entry name" value="Glutathione synthetase ATP-binding domain-like"/>
    <property type="match status" value="1"/>
</dbReference>
<dbReference type="PROSITE" id="PS00867">
    <property type="entry name" value="CPSASE_2"/>
    <property type="match status" value="1"/>
</dbReference>
<keyword evidence="3 6" id="KW-0547">Nucleotide-binding</keyword>
<dbReference type="Pfam" id="PF02786">
    <property type="entry name" value="CPSase_L_D2"/>
    <property type="match status" value="1"/>
</dbReference>
<evidence type="ECO:0000256" key="1">
    <source>
        <dbReference type="ARBA" id="ARBA00001953"/>
    </source>
</evidence>
<dbReference type="EMBL" id="BSTI01000014">
    <property type="protein sequence ID" value="GLY69000.1"/>
    <property type="molecule type" value="Genomic_DNA"/>
</dbReference>
<dbReference type="InterPro" id="IPR011054">
    <property type="entry name" value="Rudment_hybrid_motif"/>
</dbReference>
<comment type="caution">
    <text evidence="11">The sequence shown here is derived from an EMBL/GenBank/DDBJ whole genome shotgun (WGS) entry which is preliminary data.</text>
</comment>
<keyword evidence="2" id="KW-0436">Ligase</keyword>
<evidence type="ECO:0000256" key="5">
    <source>
        <dbReference type="ARBA" id="ARBA00023267"/>
    </source>
</evidence>
<feature type="domain" description="Lipoyl-binding" evidence="8">
    <location>
        <begin position="531"/>
        <end position="606"/>
    </location>
</feature>
<dbReference type="PROSITE" id="PS50979">
    <property type="entry name" value="BC"/>
    <property type="match status" value="1"/>
</dbReference>
<dbReference type="PROSITE" id="PS50968">
    <property type="entry name" value="BIOTINYL_LIPOYL"/>
    <property type="match status" value="1"/>
</dbReference>
<dbReference type="AlphaFoldDB" id="A0A9W6R616"/>
<dbReference type="Gene3D" id="3.30.470.20">
    <property type="entry name" value="ATP-grasp fold, B domain"/>
    <property type="match status" value="1"/>
</dbReference>
<keyword evidence="4 6" id="KW-0067">ATP-binding</keyword>
<dbReference type="Pfam" id="PF02785">
    <property type="entry name" value="Biotin_carb_C"/>
    <property type="match status" value="1"/>
</dbReference>
<dbReference type="InterPro" id="IPR005482">
    <property type="entry name" value="Biotin_COase_C"/>
</dbReference>
<evidence type="ECO:0000259" key="10">
    <source>
        <dbReference type="PROSITE" id="PS50979"/>
    </source>
</evidence>
<dbReference type="PANTHER" id="PTHR18866">
    <property type="entry name" value="CARBOXYLASE:PYRUVATE/ACETYL-COA/PROPIONYL-COA CARBOXYLASE"/>
    <property type="match status" value="1"/>
</dbReference>
<dbReference type="GO" id="GO:0016874">
    <property type="term" value="F:ligase activity"/>
    <property type="evidence" value="ECO:0007669"/>
    <property type="project" value="UniProtKB-KW"/>
</dbReference>
<proteinExistence type="predicted"/>
<dbReference type="Proteomes" id="UP001165136">
    <property type="component" value="Unassembled WGS sequence"/>
</dbReference>
<accession>A0A9W6R616</accession>
<feature type="region of interest" description="Disordered" evidence="7">
    <location>
        <begin position="511"/>
        <end position="541"/>
    </location>
</feature>
<dbReference type="PANTHER" id="PTHR18866:SF127">
    <property type="match status" value="1"/>
</dbReference>
<dbReference type="Gene3D" id="2.40.50.100">
    <property type="match status" value="1"/>
</dbReference>
<comment type="cofactor">
    <cofactor evidence="1">
        <name>biotin</name>
        <dbReference type="ChEBI" id="CHEBI:57586"/>
    </cofactor>
</comment>
<dbReference type="SUPFAM" id="SSF51246">
    <property type="entry name" value="Rudiment single hybrid motif"/>
    <property type="match status" value="1"/>
</dbReference>
<evidence type="ECO:0000313" key="11">
    <source>
        <dbReference type="EMBL" id="GLY69000.1"/>
    </source>
</evidence>
<gene>
    <name evidence="11" type="ORF">Atai01_56190</name>
</gene>
<evidence type="ECO:0000256" key="2">
    <source>
        <dbReference type="ARBA" id="ARBA00022598"/>
    </source>
</evidence>
<evidence type="ECO:0000256" key="7">
    <source>
        <dbReference type="SAM" id="MobiDB-lite"/>
    </source>
</evidence>
<name>A0A9W6R616_9PSEU</name>
<dbReference type="CDD" id="cd06850">
    <property type="entry name" value="biotinyl_domain"/>
    <property type="match status" value="1"/>
</dbReference>
<organism evidence="11 12">
    <name type="scientific">Amycolatopsis taiwanensis</name>
    <dbReference type="NCBI Taxonomy" id="342230"/>
    <lineage>
        <taxon>Bacteria</taxon>
        <taxon>Bacillati</taxon>
        <taxon>Actinomycetota</taxon>
        <taxon>Actinomycetes</taxon>
        <taxon>Pseudonocardiales</taxon>
        <taxon>Pseudonocardiaceae</taxon>
        <taxon>Amycolatopsis</taxon>
    </lineage>
</organism>
<feature type="compositionally biased region" description="Basic residues" evidence="7">
    <location>
        <begin position="517"/>
        <end position="529"/>
    </location>
</feature>
<dbReference type="SMART" id="SM00878">
    <property type="entry name" value="Biotin_carb_C"/>
    <property type="match status" value="1"/>
</dbReference>
<dbReference type="InterPro" id="IPR011761">
    <property type="entry name" value="ATP-grasp"/>
</dbReference>
<keyword evidence="12" id="KW-1185">Reference proteome</keyword>
<dbReference type="InterPro" id="IPR000089">
    <property type="entry name" value="Biotin_lipoyl"/>
</dbReference>
<dbReference type="Pfam" id="PF00364">
    <property type="entry name" value="Biotin_lipoyl"/>
    <property type="match status" value="1"/>
</dbReference>
<feature type="domain" description="Biotin carboxylation" evidence="10">
    <location>
        <begin position="22"/>
        <end position="467"/>
    </location>
</feature>
<dbReference type="FunFam" id="3.40.50.20:FF:000010">
    <property type="entry name" value="Propionyl-CoA carboxylase subunit alpha"/>
    <property type="match status" value="1"/>
</dbReference>
<evidence type="ECO:0000256" key="6">
    <source>
        <dbReference type="PROSITE-ProRule" id="PRU00409"/>
    </source>
</evidence>
<feature type="domain" description="ATP-grasp" evidence="9">
    <location>
        <begin position="141"/>
        <end position="337"/>
    </location>
</feature>
<dbReference type="FunFam" id="3.30.1490.20:FF:000003">
    <property type="entry name" value="acetyl-CoA carboxylase isoform X1"/>
    <property type="match status" value="1"/>
</dbReference>
<dbReference type="InterPro" id="IPR005481">
    <property type="entry name" value="BC-like_N"/>
</dbReference>
<dbReference type="PROSITE" id="PS00188">
    <property type="entry name" value="BIOTIN"/>
    <property type="match status" value="1"/>
</dbReference>
<dbReference type="InterPro" id="IPR016185">
    <property type="entry name" value="PreATP-grasp_dom_sf"/>
</dbReference>
<dbReference type="SUPFAM" id="SSF51230">
    <property type="entry name" value="Single hybrid motif"/>
    <property type="match status" value="1"/>
</dbReference>
<reference evidence="11" key="1">
    <citation type="submission" date="2023-03" db="EMBL/GenBank/DDBJ databases">
        <title>Amycolatopsis taiwanensis NBRC 103393.</title>
        <authorList>
            <person name="Ichikawa N."/>
            <person name="Sato H."/>
            <person name="Tonouchi N."/>
        </authorList>
    </citation>
    <scope>NUCLEOTIDE SEQUENCE</scope>
    <source>
        <strain evidence="11">NBRC 103393</strain>
    </source>
</reference>
<dbReference type="NCBIfam" id="NF006367">
    <property type="entry name" value="PRK08591.1"/>
    <property type="match status" value="1"/>
</dbReference>
<dbReference type="PROSITE" id="PS00866">
    <property type="entry name" value="CPSASE_1"/>
    <property type="match status" value="1"/>
</dbReference>
<evidence type="ECO:0000259" key="9">
    <source>
        <dbReference type="PROSITE" id="PS50975"/>
    </source>
</evidence>
<dbReference type="InterPro" id="IPR050856">
    <property type="entry name" value="Biotin_carboxylase_complex"/>
</dbReference>
<evidence type="ECO:0000256" key="3">
    <source>
        <dbReference type="ARBA" id="ARBA00022741"/>
    </source>
</evidence>